<reference evidence="1 2" key="1">
    <citation type="submission" date="2016-11" db="EMBL/GenBank/DDBJ databases">
        <authorList>
            <person name="Jaros S."/>
            <person name="Januszkiewicz K."/>
            <person name="Wedrychowicz H."/>
        </authorList>
    </citation>
    <scope>NUCLEOTIDE SEQUENCE [LARGE SCALE GENOMIC DNA]</scope>
    <source>
        <strain evidence="1 2">DSM 18119</strain>
    </source>
</reference>
<dbReference type="InterPro" id="IPR013783">
    <property type="entry name" value="Ig-like_fold"/>
</dbReference>
<accession>A0A1M5FAQ6</accession>
<evidence type="ECO:0000313" key="2">
    <source>
        <dbReference type="Proteomes" id="UP000184048"/>
    </source>
</evidence>
<evidence type="ECO:0000313" key="1">
    <source>
        <dbReference type="EMBL" id="SHF88151.1"/>
    </source>
</evidence>
<dbReference type="EMBL" id="FQUU01000022">
    <property type="protein sequence ID" value="SHF88151.1"/>
    <property type="molecule type" value="Genomic_DNA"/>
</dbReference>
<dbReference type="STRING" id="1121884.SAMN02745131_03748"/>
<organism evidence="1 2">
    <name type="scientific">Flavisolibacter ginsengisoli DSM 18119</name>
    <dbReference type="NCBI Taxonomy" id="1121884"/>
    <lineage>
        <taxon>Bacteria</taxon>
        <taxon>Pseudomonadati</taxon>
        <taxon>Bacteroidota</taxon>
        <taxon>Chitinophagia</taxon>
        <taxon>Chitinophagales</taxon>
        <taxon>Chitinophagaceae</taxon>
        <taxon>Flavisolibacter</taxon>
    </lineage>
</organism>
<dbReference type="AlphaFoldDB" id="A0A1M5FAQ6"/>
<protein>
    <recommendedName>
        <fullName evidence="3">Por secretion system C-terminal sorting domain-containing protein</fullName>
    </recommendedName>
</protein>
<feature type="non-terminal residue" evidence="1">
    <location>
        <position position="1"/>
    </location>
</feature>
<dbReference type="Gene3D" id="2.60.40.10">
    <property type="entry name" value="Immunoglobulins"/>
    <property type="match status" value="1"/>
</dbReference>
<dbReference type="RefSeq" id="WP_175546115.1">
    <property type="nucleotide sequence ID" value="NZ_FQUU01000022.1"/>
</dbReference>
<dbReference type="Proteomes" id="UP000184048">
    <property type="component" value="Unassembled WGS sequence"/>
</dbReference>
<sequence>LTVNPLPECSITGNNIICSGGTTSFTATAGMTTYAWTGPGGFTASTQSTGNISVAGTYTVTITNANGCSSTCSRTLTVNTIGAVVAIATPTTCGLNNGSFTITSPVGPGITYSINGGAFVSQTTFSGLAANTYSIVAHSTEGCTSSGSVTVAGSQPCLTYCSYTQGFWGNRNGLKLLPGLLTTPIVIGRTGHSFTIPAGSATMLNNAMPGGTTPRMLLPGDCVMSTASNGCFVTKYMTKQGKINNVFLAQTITLTLNTRLAGNPLLTLPIQSGCLNTGMGSFTMNQSVVNYLTYNGASATVADLLNLANDLLGGTLTPGANVGTPSKPRIVPSYSAVNDVVDAINNAIDGCTNFNGYQTCVTSSLVVLAKTAPVDNTISNHIKVSAYPNPYTDKVRFTIKSTVSGHGSLDVFNMVGQKVKTVYQGYLHANTEQVVEYRVPDVSRQNLIFVMTVNSERVTGKLLNAKE</sequence>
<proteinExistence type="predicted"/>
<gene>
    <name evidence="1" type="ORF">SAMN02745131_03748</name>
</gene>
<name>A0A1M5FAQ6_9BACT</name>
<keyword evidence="2" id="KW-1185">Reference proteome</keyword>
<evidence type="ECO:0008006" key="3">
    <source>
        <dbReference type="Google" id="ProtNLM"/>
    </source>
</evidence>